<dbReference type="PANTHER" id="PTHR47894:SF1">
    <property type="entry name" value="HTH-TYPE TRANSCRIPTIONAL REGULATOR VQSM"/>
    <property type="match status" value="1"/>
</dbReference>
<reference evidence="5 6" key="1">
    <citation type="submission" date="2017-07" db="EMBL/GenBank/DDBJ databases">
        <title>Tamlnaduibacter salinus (Mi-7) genome sequencing.</title>
        <authorList>
            <person name="Verma A."/>
            <person name="Krishnamurthi S."/>
        </authorList>
    </citation>
    <scope>NUCLEOTIDE SEQUENCE [LARGE SCALE GENOMIC DNA]</scope>
    <source>
        <strain evidence="5 6">Mi-7</strain>
    </source>
</reference>
<comment type="caution">
    <text evidence="5">The sequence shown here is derived from an EMBL/GenBank/DDBJ whole genome shotgun (WGS) entry which is preliminary data.</text>
</comment>
<evidence type="ECO:0000256" key="2">
    <source>
        <dbReference type="ARBA" id="ARBA00023125"/>
    </source>
</evidence>
<sequence length="147" mass="16593">MMTDKAVLERRVVAGDSSLYPVVRAHAESVKAAQSKGAISRQVKRFLITHLAEKNISIEAAAGYCCVSVRTLQRKLKEEASRYQSLVDETRYQLAAYYLKSTQLTLEQIADRVGYLETTSFYHAFKQWSGQTPSAYRQTNQPSQPLV</sequence>
<dbReference type="AlphaFoldDB" id="A0A2A2I1H1"/>
<dbReference type="SMART" id="SM00342">
    <property type="entry name" value="HTH_ARAC"/>
    <property type="match status" value="1"/>
</dbReference>
<name>A0A2A2I1H1_9GAMM</name>
<dbReference type="Proteomes" id="UP000218332">
    <property type="component" value="Unassembled WGS sequence"/>
</dbReference>
<dbReference type="SUPFAM" id="SSF46689">
    <property type="entry name" value="Homeodomain-like"/>
    <property type="match status" value="1"/>
</dbReference>
<keyword evidence="2" id="KW-0238">DNA-binding</keyword>
<dbReference type="GO" id="GO:0000976">
    <property type="term" value="F:transcription cis-regulatory region binding"/>
    <property type="evidence" value="ECO:0007669"/>
    <property type="project" value="TreeGrafter"/>
</dbReference>
<accession>A0A2A2I1H1</accession>
<dbReference type="Pfam" id="PF12833">
    <property type="entry name" value="HTH_18"/>
    <property type="match status" value="1"/>
</dbReference>
<evidence type="ECO:0000313" key="6">
    <source>
        <dbReference type="Proteomes" id="UP000218332"/>
    </source>
</evidence>
<dbReference type="Gene3D" id="1.10.10.60">
    <property type="entry name" value="Homeodomain-like"/>
    <property type="match status" value="1"/>
</dbReference>
<protein>
    <recommendedName>
        <fullName evidence="4">HTH araC/xylS-type domain-containing protein</fullName>
    </recommendedName>
</protein>
<dbReference type="InterPro" id="IPR009057">
    <property type="entry name" value="Homeodomain-like_sf"/>
</dbReference>
<keyword evidence="6" id="KW-1185">Reference proteome</keyword>
<dbReference type="EMBL" id="NMPM01000070">
    <property type="protein sequence ID" value="PAV25268.1"/>
    <property type="molecule type" value="Genomic_DNA"/>
</dbReference>
<dbReference type="PANTHER" id="PTHR47894">
    <property type="entry name" value="HTH-TYPE TRANSCRIPTIONAL REGULATOR GADX"/>
    <property type="match status" value="1"/>
</dbReference>
<evidence type="ECO:0000259" key="4">
    <source>
        <dbReference type="PROSITE" id="PS01124"/>
    </source>
</evidence>
<evidence type="ECO:0000256" key="3">
    <source>
        <dbReference type="ARBA" id="ARBA00023163"/>
    </source>
</evidence>
<keyword evidence="1" id="KW-0805">Transcription regulation</keyword>
<evidence type="ECO:0000313" key="5">
    <source>
        <dbReference type="EMBL" id="PAV25268.1"/>
    </source>
</evidence>
<dbReference type="PROSITE" id="PS01124">
    <property type="entry name" value="HTH_ARAC_FAMILY_2"/>
    <property type="match status" value="1"/>
</dbReference>
<feature type="domain" description="HTH araC/xylS-type" evidence="4">
    <location>
        <begin position="41"/>
        <end position="139"/>
    </location>
</feature>
<keyword evidence="3" id="KW-0804">Transcription</keyword>
<gene>
    <name evidence="5" type="ORF">CF392_11955</name>
</gene>
<dbReference type="GO" id="GO:0003700">
    <property type="term" value="F:DNA-binding transcription factor activity"/>
    <property type="evidence" value="ECO:0007669"/>
    <property type="project" value="InterPro"/>
</dbReference>
<evidence type="ECO:0000256" key="1">
    <source>
        <dbReference type="ARBA" id="ARBA00023015"/>
    </source>
</evidence>
<dbReference type="PRINTS" id="PR00032">
    <property type="entry name" value="HTHARAC"/>
</dbReference>
<proteinExistence type="predicted"/>
<dbReference type="InterPro" id="IPR018060">
    <property type="entry name" value="HTH_AraC"/>
</dbReference>
<organism evidence="5 6">
    <name type="scientific">Tamilnaduibacter salinus</name>
    <dbReference type="NCBI Taxonomy" id="1484056"/>
    <lineage>
        <taxon>Bacteria</taxon>
        <taxon>Pseudomonadati</taxon>
        <taxon>Pseudomonadota</taxon>
        <taxon>Gammaproteobacteria</taxon>
        <taxon>Pseudomonadales</taxon>
        <taxon>Marinobacteraceae</taxon>
        <taxon>Tamilnaduibacter</taxon>
    </lineage>
</organism>
<dbReference type="InterPro" id="IPR020449">
    <property type="entry name" value="Tscrpt_reg_AraC-type_HTH"/>
</dbReference>
<dbReference type="GO" id="GO:0005829">
    <property type="term" value="C:cytosol"/>
    <property type="evidence" value="ECO:0007669"/>
    <property type="project" value="TreeGrafter"/>
</dbReference>